<dbReference type="EMBL" id="GBRH01253801">
    <property type="protein sequence ID" value="JAD44094.1"/>
    <property type="molecule type" value="Transcribed_RNA"/>
</dbReference>
<reference evidence="1" key="2">
    <citation type="journal article" date="2015" name="Data Brief">
        <title>Shoot transcriptome of the giant reed, Arundo donax.</title>
        <authorList>
            <person name="Barrero R.A."/>
            <person name="Guerrero F.D."/>
            <person name="Moolhuijzen P."/>
            <person name="Goolsby J.A."/>
            <person name="Tidwell J."/>
            <person name="Bellgard S.E."/>
            <person name="Bellgard M.I."/>
        </authorList>
    </citation>
    <scope>NUCLEOTIDE SEQUENCE</scope>
    <source>
        <tissue evidence="1">Shoot tissue taken approximately 20 cm above the soil surface</tissue>
    </source>
</reference>
<proteinExistence type="predicted"/>
<evidence type="ECO:0000313" key="1">
    <source>
        <dbReference type="EMBL" id="JAD44094.1"/>
    </source>
</evidence>
<dbReference type="AlphaFoldDB" id="A0A0A8ZXN0"/>
<name>A0A0A8ZXN0_ARUDO</name>
<sequence length="28" mass="3126">MLSSVGCLRALLACWLLQPWARLAREPA</sequence>
<accession>A0A0A8ZXN0</accession>
<organism evidence="1">
    <name type="scientific">Arundo donax</name>
    <name type="common">Giant reed</name>
    <name type="synonym">Donax arundinaceus</name>
    <dbReference type="NCBI Taxonomy" id="35708"/>
    <lineage>
        <taxon>Eukaryota</taxon>
        <taxon>Viridiplantae</taxon>
        <taxon>Streptophyta</taxon>
        <taxon>Embryophyta</taxon>
        <taxon>Tracheophyta</taxon>
        <taxon>Spermatophyta</taxon>
        <taxon>Magnoliopsida</taxon>
        <taxon>Liliopsida</taxon>
        <taxon>Poales</taxon>
        <taxon>Poaceae</taxon>
        <taxon>PACMAD clade</taxon>
        <taxon>Arundinoideae</taxon>
        <taxon>Arundineae</taxon>
        <taxon>Arundo</taxon>
    </lineage>
</organism>
<reference evidence="1" key="1">
    <citation type="submission" date="2014-09" db="EMBL/GenBank/DDBJ databases">
        <authorList>
            <person name="Magalhaes I.L.F."/>
            <person name="Oliveira U."/>
            <person name="Santos F.R."/>
            <person name="Vidigal T.H.D.A."/>
            <person name="Brescovit A.D."/>
            <person name="Santos A.J."/>
        </authorList>
    </citation>
    <scope>NUCLEOTIDE SEQUENCE</scope>
    <source>
        <tissue evidence="1">Shoot tissue taken approximately 20 cm above the soil surface</tissue>
    </source>
</reference>
<protein>
    <submittedName>
        <fullName evidence="1">Uncharacterized protein</fullName>
    </submittedName>
</protein>